<evidence type="ECO:0000256" key="2">
    <source>
        <dbReference type="SAM" id="SignalP"/>
    </source>
</evidence>
<evidence type="ECO:0000313" key="4">
    <source>
        <dbReference type="Proteomes" id="UP000218418"/>
    </source>
</evidence>
<feature type="signal peptide" evidence="2">
    <location>
        <begin position="1"/>
        <end position="20"/>
    </location>
</feature>
<keyword evidence="2" id="KW-0732">Signal</keyword>
<organism evidence="3 4">
    <name type="scientific">Calothrix parasitica NIES-267</name>
    <dbReference type="NCBI Taxonomy" id="1973488"/>
    <lineage>
        <taxon>Bacteria</taxon>
        <taxon>Bacillati</taxon>
        <taxon>Cyanobacteriota</taxon>
        <taxon>Cyanophyceae</taxon>
        <taxon>Nostocales</taxon>
        <taxon>Calotrichaceae</taxon>
        <taxon>Calothrix</taxon>
    </lineage>
</organism>
<evidence type="ECO:0000313" key="3">
    <source>
        <dbReference type="EMBL" id="BAY87388.1"/>
    </source>
</evidence>
<evidence type="ECO:0000256" key="1">
    <source>
        <dbReference type="SAM" id="MobiDB-lite"/>
    </source>
</evidence>
<protein>
    <recommendedName>
        <fullName evidence="5">Secreted protein</fullName>
    </recommendedName>
</protein>
<proteinExistence type="predicted"/>
<dbReference type="Proteomes" id="UP000218418">
    <property type="component" value="Chromosome"/>
</dbReference>
<dbReference type="EMBL" id="AP018227">
    <property type="protein sequence ID" value="BAY87388.1"/>
    <property type="molecule type" value="Genomic_DNA"/>
</dbReference>
<feature type="compositionally biased region" description="Basic and acidic residues" evidence="1">
    <location>
        <begin position="82"/>
        <end position="100"/>
    </location>
</feature>
<gene>
    <name evidence="3" type="ORF">NIES267_69100</name>
</gene>
<name>A0A1Z4M1Y8_9CYAN</name>
<sequence>MKLKLLTIGLFSLTTVSSFLVSSLENKALAGCNAIDVNVQVSIDDSPRGRQRNNVTQEFGENCKGTVGSTAVSTSTQVCKSSKCEQRRNSRQRVDGDPNRRTGVNTNNIGIKVDVPVHVKTPTKPKPPSFRR</sequence>
<evidence type="ECO:0008006" key="5">
    <source>
        <dbReference type="Google" id="ProtNLM"/>
    </source>
</evidence>
<dbReference type="AlphaFoldDB" id="A0A1Z4M1Y8"/>
<feature type="region of interest" description="Disordered" evidence="1">
    <location>
        <begin position="80"/>
        <end position="112"/>
    </location>
</feature>
<keyword evidence="4" id="KW-1185">Reference proteome</keyword>
<reference evidence="3 4" key="1">
    <citation type="submission" date="2017-06" db="EMBL/GenBank/DDBJ databases">
        <title>Genome sequencing of cyanobaciteial culture collection at National Institute for Environmental Studies (NIES).</title>
        <authorList>
            <person name="Hirose Y."/>
            <person name="Shimura Y."/>
            <person name="Fujisawa T."/>
            <person name="Nakamura Y."/>
            <person name="Kawachi M."/>
        </authorList>
    </citation>
    <scope>NUCLEOTIDE SEQUENCE [LARGE SCALE GENOMIC DNA]</scope>
    <source>
        <strain evidence="3 4">NIES-267</strain>
    </source>
</reference>
<accession>A0A1Z4M1Y8</accession>
<feature type="chain" id="PRO_5012554718" description="Secreted protein" evidence="2">
    <location>
        <begin position="21"/>
        <end position="132"/>
    </location>
</feature>